<evidence type="ECO:0000313" key="1">
    <source>
        <dbReference type="EMBL" id="MBI5252380.1"/>
    </source>
</evidence>
<accession>A0A9D6V5B3</accession>
<gene>
    <name evidence="1" type="ORF">HY912_23035</name>
</gene>
<comment type="caution">
    <text evidence="1">The sequence shown here is derived from an EMBL/GenBank/DDBJ whole genome shotgun (WGS) entry which is preliminary data.</text>
</comment>
<organism evidence="1 2">
    <name type="scientific">Desulfomonile tiedjei</name>
    <dbReference type="NCBI Taxonomy" id="2358"/>
    <lineage>
        <taxon>Bacteria</taxon>
        <taxon>Pseudomonadati</taxon>
        <taxon>Thermodesulfobacteriota</taxon>
        <taxon>Desulfomonilia</taxon>
        <taxon>Desulfomonilales</taxon>
        <taxon>Desulfomonilaceae</taxon>
        <taxon>Desulfomonile</taxon>
    </lineage>
</organism>
<proteinExistence type="predicted"/>
<dbReference type="AlphaFoldDB" id="A0A9D6V5B3"/>
<protein>
    <submittedName>
        <fullName evidence="1">Uncharacterized protein</fullName>
    </submittedName>
</protein>
<dbReference type="EMBL" id="JACRDE010000600">
    <property type="protein sequence ID" value="MBI5252380.1"/>
    <property type="molecule type" value="Genomic_DNA"/>
</dbReference>
<dbReference type="Proteomes" id="UP000807825">
    <property type="component" value="Unassembled WGS sequence"/>
</dbReference>
<name>A0A9D6V5B3_9BACT</name>
<sequence length="74" mass="8593">WKAFLLEKDQHYAYTGVHGAITQAHREKFGETPFAVIGELWMGESAQVKHGHAWKTKVYLNKLDRLLNSLPWDQ</sequence>
<evidence type="ECO:0000313" key="2">
    <source>
        <dbReference type="Proteomes" id="UP000807825"/>
    </source>
</evidence>
<feature type="non-terminal residue" evidence="1">
    <location>
        <position position="1"/>
    </location>
</feature>
<reference evidence="1" key="1">
    <citation type="submission" date="2020-07" db="EMBL/GenBank/DDBJ databases">
        <title>Huge and variable diversity of episymbiotic CPR bacteria and DPANN archaea in groundwater ecosystems.</title>
        <authorList>
            <person name="He C.Y."/>
            <person name="Keren R."/>
            <person name="Whittaker M."/>
            <person name="Farag I.F."/>
            <person name="Doudna J."/>
            <person name="Cate J.H.D."/>
            <person name="Banfield J.F."/>
        </authorList>
    </citation>
    <scope>NUCLEOTIDE SEQUENCE</scope>
    <source>
        <strain evidence="1">NC_groundwater_1664_Pr3_B-0.1um_52_9</strain>
    </source>
</reference>